<evidence type="ECO:0000256" key="1">
    <source>
        <dbReference type="SAM" id="MobiDB-lite"/>
    </source>
</evidence>
<accession>A0A132A1F0</accession>
<dbReference type="VEuPathDB" id="VectorBase:SSCA006083"/>
<dbReference type="PANTHER" id="PTHR21530">
    <property type="entry name" value="PHEROMONE SHUTDOWN PROTEIN"/>
    <property type="match status" value="1"/>
</dbReference>
<evidence type="ECO:0000256" key="2">
    <source>
        <dbReference type="SAM" id="Phobius"/>
    </source>
</evidence>
<keyword evidence="2" id="KW-0812">Transmembrane</keyword>
<feature type="region of interest" description="Disordered" evidence="1">
    <location>
        <begin position="131"/>
        <end position="154"/>
    </location>
</feature>
<gene>
    <name evidence="3" type="ORF">QR98_0033360</name>
</gene>
<keyword evidence="2" id="KW-0472">Membrane</keyword>
<dbReference type="PANTHER" id="PTHR21530:SF7">
    <property type="entry name" value="TRAB DOMAIN-CONTAINING PROTEIN"/>
    <property type="match status" value="1"/>
</dbReference>
<sequence length="282" mass="32431">MDEDKILQESQSLDMNKILNHIKKNGFVHGMIYSLFLLSSSKVTKDLKMAPGGEFRSAFKEASKIPGCSIILGDRPIDITFRRAIATLSVWQKIKIAYHIWLINKENLKEEELEKYKQKDILKFLFPSSKSSASKPKQSHTLTHTNPDSQKLRNRCRREHSKELIHQKTIYQYQLVDELAKEFPGLAKTIIEERDSFLAHSLWSNAQVIEPGCNMVGVVGIGHLQGIRNKWNEVHLIDIKELSFVPKRSPSTIFLLIKYTVFGAMAYGFYQIIPNSIKKWSI</sequence>
<dbReference type="AlphaFoldDB" id="A0A132A1F0"/>
<dbReference type="InterPro" id="IPR046345">
    <property type="entry name" value="TraB_PrgY-like"/>
</dbReference>
<reference evidence="3 4" key="1">
    <citation type="journal article" date="2015" name="Parasit. Vectors">
        <title>Draft genome of the scabies mite.</title>
        <authorList>
            <person name="Rider S.D.Jr."/>
            <person name="Morgan M.S."/>
            <person name="Arlian L.G."/>
        </authorList>
    </citation>
    <scope>NUCLEOTIDE SEQUENCE [LARGE SCALE GENOMIC DNA]</scope>
    <source>
        <strain evidence="3">Arlian Lab</strain>
    </source>
</reference>
<evidence type="ECO:0000313" key="3">
    <source>
        <dbReference type="EMBL" id="KPM04882.1"/>
    </source>
</evidence>
<dbReference type="Pfam" id="PF01963">
    <property type="entry name" value="TraB_PrgY_gumN"/>
    <property type="match status" value="1"/>
</dbReference>
<protein>
    <submittedName>
        <fullName evidence="3">TraB domain-containing protein</fullName>
    </submittedName>
</protein>
<keyword evidence="2" id="KW-1133">Transmembrane helix</keyword>
<organism evidence="3 4">
    <name type="scientific">Sarcoptes scabiei</name>
    <name type="common">Itch mite</name>
    <name type="synonym">Acarus scabiei</name>
    <dbReference type="NCBI Taxonomy" id="52283"/>
    <lineage>
        <taxon>Eukaryota</taxon>
        <taxon>Metazoa</taxon>
        <taxon>Ecdysozoa</taxon>
        <taxon>Arthropoda</taxon>
        <taxon>Chelicerata</taxon>
        <taxon>Arachnida</taxon>
        <taxon>Acari</taxon>
        <taxon>Acariformes</taxon>
        <taxon>Sarcoptiformes</taxon>
        <taxon>Astigmata</taxon>
        <taxon>Psoroptidia</taxon>
        <taxon>Sarcoptoidea</taxon>
        <taxon>Sarcoptidae</taxon>
        <taxon>Sarcoptinae</taxon>
        <taxon>Sarcoptes</taxon>
    </lineage>
</organism>
<proteinExistence type="predicted"/>
<dbReference type="EMBL" id="JXLN01010012">
    <property type="protein sequence ID" value="KPM04882.1"/>
    <property type="molecule type" value="Genomic_DNA"/>
</dbReference>
<dbReference type="InterPro" id="IPR002816">
    <property type="entry name" value="TraB/PrgY/GumN_fam"/>
</dbReference>
<feature type="transmembrane region" description="Helical" evidence="2">
    <location>
        <begin position="253"/>
        <end position="273"/>
    </location>
</feature>
<dbReference type="OrthoDB" id="48306at2759"/>
<name>A0A132A1F0_SARSC</name>
<dbReference type="Proteomes" id="UP000616769">
    <property type="component" value="Unassembled WGS sequence"/>
</dbReference>
<evidence type="ECO:0000313" key="4">
    <source>
        <dbReference type="Proteomes" id="UP000616769"/>
    </source>
</evidence>
<feature type="compositionally biased region" description="Polar residues" evidence="1">
    <location>
        <begin position="140"/>
        <end position="149"/>
    </location>
</feature>
<comment type="caution">
    <text evidence="3">The sequence shown here is derived from an EMBL/GenBank/DDBJ whole genome shotgun (WGS) entry which is preliminary data.</text>
</comment>
<dbReference type="CDD" id="cd14726">
    <property type="entry name" value="TraB_PrgY-like"/>
    <property type="match status" value="1"/>
</dbReference>